<dbReference type="InterPro" id="IPR056809">
    <property type="entry name" value="HEAT_GCN1_fung"/>
</dbReference>
<organism evidence="5 6">
    <name type="scientific">Sporothrix curviconia</name>
    <dbReference type="NCBI Taxonomy" id="1260050"/>
    <lineage>
        <taxon>Eukaryota</taxon>
        <taxon>Fungi</taxon>
        <taxon>Dikarya</taxon>
        <taxon>Ascomycota</taxon>
        <taxon>Pezizomycotina</taxon>
        <taxon>Sordariomycetes</taxon>
        <taxon>Sordariomycetidae</taxon>
        <taxon>Ophiostomatales</taxon>
        <taxon>Ophiostomataceae</taxon>
        <taxon>Sporothrix</taxon>
    </lineage>
</organism>
<evidence type="ECO:0000259" key="4">
    <source>
        <dbReference type="SMART" id="SM01349"/>
    </source>
</evidence>
<feature type="repeat" description="HEAT" evidence="3">
    <location>
        <begin position="1530"/>
        <end position="1568"/>
    </location>
</feature>
<dbReference type="Pfam" id="PF24984">
    <property type="entry name" value="HEAT_EF3_GNC1"/>
    <property type="match status" value="1"/>
</dbReference>
<dbReference type="SMART" id="SM00567">
    <property type="entry name" value="EZ_HEAT"/>
    <property type="match status" value="5"/>
</dbReference>
<comment type="similarity">
    <text evidence="1">Belongs to the GCN1 family.</text>
</comment>
<comment type="caution">
    <text evidence="5">The sequence shown here is derived from an EMBL/GenBank/DDBJ whole genome shotgun (WGS) entry which is preliminary data.</text>
</comment>
<dbReference type="InterPro" id="IPR056810">
    <property type="entry name" value="GNC1-like_N"/>
</dbReference>
<feature type="domain" description="TOG" evidence="4">
    <location>
        <begin position="1353"/>
        <end position="1589"/>
    </location>
</feature>
<dbReference type="Pfam" id="PF23271">
    <property type="entry name" value="HEAT_GCN1"/>
    <property type="match status" value="1"/>
</dbReference>
<dbReference type="InterPro" id="IPR016024">
    <property type="entry name" value="ARM-type_fold"/>
</dbReference>
<dbReference type="PANTHER" id="PTHR23346">
    <property type="entry name" value="TRANSLATIONAL ACTIVATOR GCN1-RELATED"/>
    <property type="match status" value="1"/>
</dbReference>
<name>A0ABP0BVC4_9PEZI</name>
<dbReference type="Proteomes" id="UP001642405">
    <property type="component" value="Unassembled WGS sequence"/>
</dbReference>
<dbReference type="Gene3D" id="1.25.10.10">
    <property type="entry name" value="Leucine-rich Repeat Variant"/>
    <property type="match status" value="5"/>
</dbReference>
<dbReference type="Pfam" id="PF10274">
    <property type="entry name" value="ParcG"/>
    <property type="match status" value="1"/>
</dbReference>
<evidence type="ECO:0000256" key="2">
    <source>
        <dbReference type="ARBA" id="ARBA00022737"/>
    </source>
</evidence>
<reference evidence="5 6" key="1">
    <citation type="submission" date="2024-01" db="EMBL/GenBank/DDBJ databases">
        <authorList>
            <person name="Allen C."/>
            <person name="Tagirdzhanova G."/>
        </authorList>
    </citation>
    <scope>NUCLEOTIDE SEQUENCE [LARGE SCALE GENOMIC DNA]</scope>
</reference>
<dbReference type="Pfam" id="PF12074">
    <property type="entry name" value="Gcn1_N"/>
    <property type="match status" value="1"/>
</dbReference>
<feature type="domain" description="TOG" evidence="4">
    <location>
        <begin position="1673"/>
        <end position="1891"/>
    </location>
</feature>
<dbReference type="PANTHER" id="PTHR23346:SF7">
    <property type="entry name" value="STALLED RIBOSOME SENSOR GCN1"/>
    <property type="match status" value="1"/>
</dbReference>
<protein>
    <submittedName>
        <fullName evidence="5">Translational activator of GCN4</fullName>
    </submittedName>
</protein>
<evidence type="ECO:0000256" key="3">
    <source>
        <dbReference type="PROSITE-ProRule" id="PRU00103"/>
    </source>
</evidence>
<dbReference type="PROSITE" id="PS50077">
    <property type="entry name" value="HEAT_REPEAT"/>
    <property type="match status" value="3"/>
</dbReference>
<dbReference type="InterPro" id="IPR019399">
    <property type="entry name" value="Parkin_co-regulated_protein"/>
</dbReference>
<dbReference type="Pfam" id="PF24916">
    <property type="entry name" value="HEAT_GCN1_fung"/>
    <property type="match status" value="1"/>
</dbReference>
<dbReference type="InterPro" id="IPR011989">
    <property type="entry name" value="ARM-like"/>
</dbReference>
<gene>
    <name evidence="5" type="primary">GCN1</name>
    <name evidence="5" type="ORF">SCUCBS95973_005181</name>
</gene>
<feature type="repeat" description="HEAT" evidence="3">
    <location>
        <begin position="1804"/>
        <end position="1842"/>
    </location>
</feature>
<dbReference type="EMBL" id="CAWUHB010000027">
    <property type="protein sequence ID" value="CAK7223442.1"/>
    <property type="molecule type" value="Genomic_DNA"/>
</dbReference>
<dbReference type="InterPro" id="IPR022716">
    <property type="entry name" value="Gcn1_N"/>
</dbReference>
<keyword evidence="2" id="KW-0677">Repeat</keyword>
<dbReference type="InterPro" id="IPR021133">
    <property type="entry name" value="HEAT_type_2"/>
</dbReference>
<proteinExistence type="inferred from homology"/>
<evidence type="ECO:0000313" key="6">
    <source>
        <dbReference type="Proteomes" id="UP001642405"/>
    </source>
</evidence>
<dbReference type="SMART" id="SM01349">
    <property type="entry name" value="TOG"/>
    <property type="match status" value="2"/>
</dbReference>
<dbReference type="Pfam" id="PF24987">
    <property type="entry name" value="HEAT_EF3_N"/>
    <property type="match status" value="1"/>
</dbReference>
<feature type="repeat" description="HEAT" evidence="3">
    <location>
        <begin position="1994"/>
        <end position="2031"/>
    </location>
</feature>
<dbReference type="SUPFAM" id="SSF48371">
    <property type="entry name" value="ARM repeat"/>
    <property type="match status" value="3"/>
</dbReference>
<evidence type="ECO:0000256" key="1">
    <source>
        <dbReference type="ARBA" id="ARBA00007366"/>
    </source>
</evidence>
<evidence type="ECO:0000313" key="5">
    <source>
        <dbReference type="EMBL" id="CAK7223442.1"/>
    </source>
</evidence>
<accession>A0ABP0BVC4</accession>
<dbReference type="Pfam" id="PF24993">
    <property type="entry name" value="GNC1_N"/>
    <property type="match status" value="1"/>
</dbReference>
<dbReference type="InterPro" id="IPR034085">
    <property type="entry name" value="TOG"/>
</dbReference>
<dbReference type="Pfam" id="PF25801">
    <property type="entry name" value="HEAT_GCN1_C_2"/>
    <property type="match status" value="1"/>
</dbReference>
<dbReference type="InterPro" id="IPR004155">
    <property type="entry name" value="PBS_lyase_HEAT"/>
</dbReference>
<dbReference type="InterPro" id="IPR057546">
    <property type="entry name" value="HEAT_GCN1"/>
</dbReference>
<sequence>MTDPTPSNGPSAAALDPVATRVALATSSTSARIAQLRTIDDKITNGNLEPAAIAKFLPILFWTHALYEDRPSRRAVQRCLVSICDKKNAALLTPLVAAIRNEASKLNTSVGSTFTLVEWNSLLMQHLAGTELWDKFGSDVLASQASAVEKCTRPPARQSLAHSALVVARRGFRKLVAADATREKAIAESVKLLAAKGAQPTARHSVFLGVIAGVCARNAKAKPIFETTKPQYFDFYIREITSSKTPLPSNVAGGLHDFFLSFVSSDEFEAQVVPAVKKGLLRAPEIILDDLITPLVQSLPKTYDLSKVLDEQLAKPLLSNVKSSKEAVRNGTLTAFRALASRCTDLAVVAKVVDETLTPLQTGKLTTPEHRIIHSQILAALPKSEASAGKVAGGVATAASKEGNEAALAAETTTLSECTKILLQAAVEVPKPVVDAYVKGLADKKAPSRRLWIIAAGEALYGFHKESGALPSNVVKFAEAVLPPLLDVYSEAVANPSAASQSGLVTGGFVVCSIAPFLFKDTSSTSTPLATLSKKFSLEKQCLVLQPKPSFLLSPRIYTKFTTDDDIRWLYRALVAAFPHLGDDEESDVNTAWAEAYIYAATTANGGPFLRKEANSALSDLYYTNPRLVSGSVIAGLWHWLDTLDSGDKESASVLSKSQTEQLLPVLRSVCRRPADFVKATGAEPEANQIEAQMCALIVLARSVLIPLSSWIELCLRVEVDPGSLAQHQEKLLLQEIAERTQLTQTSAAIKTAAYEAAAELVFVAPEKMAPRIVELIQHDLAVDELKNTGPVDAAIFRTPAGTTFVDVLAKTTSNLPSKSSKDYDVLKWEEELRAQLAAKKGQQKKLTAEETAKVNAQLKKEAEIREKVGLLEARLLRGIGVIRSLATGPPTDATQWMGPAVNALLDAIEAGACLITGDVAPMALITLSDRVSNRLGAMRPFIGVAALRAHEVTNIPDNLQEEPLPDLITRVLYRLRSTSEQRPFDTVSLIYFLPLLLLVLNKGGFAPTAEDRDVQLVLAIEVLSFHTDVCADEAVPRSDLLTTLTWSMQTYSQHYKIIKDCFADMVRCIAPNISKEEIDILAKGVTVPQASVRSTVLQSISAEVDMSDLATSEEIWLACHDDIEENVEVGREIWEESEFKVSEDLPERTLPYLQSKDAQLRRAAARALAEAIVLLKSSPKVFANITDQLRSSYTELAKPRVAQLDEFGMPRKMDLSDPWEARHGIAASFKELAPSLDKTEVEPFLHFLIEQGPLGDQNGAVRQEMLDAAIRAIEVHGKPIVAKLMQAFEKALAAPDKNSDAADRVNEAVIIMYGALARHLKPGDAKIPVVIERLLATLSTPSETVQYAIAECLPPLVQTCGDKSSKYFNQVMDTLMTSKSYAEQRGAAYGLAGLVLGRGIGALKDYRILTTLRGAMENKKEVNQRESSLLAYELLSTILGRLFEPYVIQIVPQLLAGFGDGNPNVRDASLAAAKACFAKLSSFGVKKILPVLLDGLDDSQWRSKKGACDLLGAMAYLDPQQLAQSLPDIIPPLTAVLNDSHKEVRAAANKSLKRFGEVISNPEVRSLVDILLKALSDATRYTDDALDALIKVKFVHYLDAPSLALISRILQRGLGDRSNTKRKASQVIGSLAHLTEKKDLVAHLPVLVAGLKVAVVDPVPTTRATASRALGSLVEKLGEDALPDLIPGLMQTLKSDTGAGDRLGSAQALSEVLAGLGTTRLEETLPTILQNVESSKASVREGFMSLFIFLPVCFGNSFAAYLGKIIPPILAGLADDVDSIRETALHAGRLLVKNFASRAMDLLLPELERGLADNSYRIRLSSVELVGDLLFNLSGISSKQEVEDEVEMEEDAVREAGATLREVLGEEKRDKILSSLYICRCDTSGAVRAAAINVWKALVSSPRTLKELVPTLTQLIIRRLGSANMEHKVIASNALGELIRKAGDNILQTLLPTLDEGLKTSTDSDAKQGICLALKELIASAAPESLEDHEATLISIVQSALTDADEDVREAAAEAFDSLQQVIGKRAVDQVLPSLLHLLQDDDEADNALSALLTLLTETTRSNIILPSLIPTLIAPPISAFNAKALASLSRVASGAMNRRMPHIINSLMDNMINCDEEDLRADLDASFDTVILSIDEHDGLNTVMNVLLQLLRHEDHRKRAATARHMAVFFAQADVDYSRYSADLVRALLISFDDRDTDVVKSAWSALSEFTKKLKKEDMEALVASTRQTLLQVGVAGSSLPGFELPKGINAILPIFLQGLMNGTAEQRTTAALAISDIVDRTSEASLKPFVTQITGPLIRVVTERSTDVKCAILLTLNNLLEKMPTALKPFLPQLQRTFTKALADPSSELLRSRAAKALGTLIKYTPRVDPLIAELVTGSKTTDAGVKNAMLKALFEVISKAGANMGEPSRAAVLGLIDMDADVHDDNMIITNAKLLGALVKNVPAEAATGLIKNRALAAHATHASALALNAVLLEAPATLLEGPLAEDLPAQLCQGMTNKDLFIADNFVLATGKYLLSPQATKTFEDTKDIFETLAKNIPPGGPADTRRLTLVLVRTLARVHPDMVRPHLPLLAPPVFASVRDLVIPVKLSAEAAFMALFDVIDEESKVFDKYLAGPGAADLPANTKRVMGDYFKRVTMRLAAQARERRDAEGGAGGLGLFDDEVDDEREIWSVGKLDVGADVFGKE</sequence>
<keyword evidence="6" id="KW-1185">Reference proteome</keyword>